<dbReference type="Proteomes" id="UP000202922">
    <property type="component" value="Unassembled WGS sequence"/>
</dbReference>
<reference evidence="3" key="1">
    <citation type="submission" date="2017-05" db="EMBL/GenBank/DDBJ databases">
        <authorList>
            <person name="Rodrigo-Torres L."/>
            <person name="Arahal R. D."/>
            <person name="Lucena T."/>
        </authorList>
    </citation>
    <scope>NUCLEOTIDE SEQUENCE [LARGE SCALE GENOMIC DNA]</scope>
    <source>
        <strain evidence="3">CECT 8621</strain>
    </source>
</reference>
<evidence type="ECO:0000313" key="2">
    <source>
        <dbReference type="EMBL" id="SMX45832.1"/>
    </source>
</evidence>
<gene>
    <name evidence="2" type="ORF">COL8621_02902</name>
</gene>
<keyword evidence="1" id="KW-1133">Transmembrane helix</keyword>
<keyword evidence="1" id="KW-0472">Membrane</keyword>
<evidence type="ECO:0000313" key="3">
    <source>
        <dbReference type="Proteomes" id="UP000202922"/>
    </source>
</evidence>
<protein>
    <submittedName>
        <fullName evidence="2">Uncharacterized protein</fullName>
    </submittedName>
</protein>
<proteinExistence type="predicted"/>
<dbReference type="OrthoDB" id="7851333at2"/>
<dbReference type="AlphaFoldDB" id="A0A238KUJ3"/>
<evidence type="ECO:0000256" key="1">
    <source>
        <dbReference type="SAM" id="Phobius"/>
    </source>
</evidence>
<organism evidence="2 3">
    <name type="scientific">Actibacterium lipolyticum</name>
    <dbReference type="NCBI Taxonomy" id="1524263"/>
    <lineage>
        <taxon>Bacteria</taxon>
        <taxon>Pseudomonadati</taxon>
        <taxon>Pseudomonadota</taxon>
        <taxon>Alphaproteobacteria</taxon>
        <taxon>Rhodobacterales</taxon>
        <taxon>Roseobacteraceae</taxon>
        <taxon>Actibacterium</taxon>
    </lineage>
</organism>
<accession>A0A238KUJ3</accession>
<name>A0A238KUJ3_9RHOB</name>
<feature type="transmembrane region" description="Helical" evidence="1">
    <location>
        <begin position="38"/>
        <end position="58"/>
    </location>
</feature>
<sequence length="173" mass="18319">MSLIRPEITAGLARWREVLVGAGVAMLGLWVFTFGGLFFQGLGVLIALLGAAMGFVAFRRMQFHRDGDAPGVVEVTEGQITYLAAQSGGFAARSEITQIDLTFSPAGRAQWRIRQIGADPLTIPVSASGADALFDAFVALPGVEPSRLLAALNRSAAQGTTTVWRRTALTALT</sequence>
<keyword evidence="3" id="KW-1185">Reference proteome</keyword>
<feature type="transmembrane region" description="Helical" evidence="1">
    <location>
        <begin position="12"/>
        <end position="32"/>
    </location>
</feature>
<dbReference type="RefSeq" id="WP_093967984.1">
    <property type="nucleotide sequence ID" value="NZ_FXYE01000002.1"/>
</dbReference>
<dbReference type="EMBL" id="FXYE01000002">
    <property type="protein sequence ID" value="SMX45832.1"/>
    <property type="molecule type" value="Genomic_DNA"/>
</dbReference>
<keyword evidence="1" id="KW-0812">Transmembrane</keyword>